<proteinExistence type="predicted"/>
<protein>
    <submittedName>
        <fullName evidence="1">DNA-directed RNA polymerase specialized sigma54-like protein</fullName>
    </submittedName>
</protein>
<comment type="caution">
    <text evidence="1">The sequence shown here is derived from an EMBL/GenBank/DDBJ whole genome shotgun (WGS) entry which is preliminary data.</text>
</comment>
<organism evidence="1 2">
    <name type="scientific">Mesorhizobium robiniae</name>
    <dbReference type="NCBI Taxonomy" id="559315"/>
    <lineage>
        <taxon>Bacteria</taxon>
        <taxon>Pseudomonadati</taxon>
        <taxon>Pseudomonadota</taxon>
        <taxon>Alphaproteobacteria</taxon>
        <taxon>Hyphomicrobiales</taxon>
        <taxon>Phyllobacteriaceae</taxon>
        <taxon>Mesorhizobium</taxon>
    </lineage>
</organism>
<sequence>MTSIDKALDFELQEAIARQSDLNEAIEVLKKYKNAGVAAEQVYGFLNVKLEAQPENDDFIREIMDIVIGYCSPHVRVWD</sequence>
<evidence type="ECO:0000313" key="1">
    <source>
        <dbReference type="EMBL" id="MET3579876.1"/>
    </source>
</evidence>
<dbReference type="Proteomes" id="UP001549204">
    <property type="component" value="Unassembled WGS sequence"/>
</dbReference>
<gene>
    <name evidence="1" type="ORF">ABID19_002907</name>
</gene>
<name>A0ABV2GNJ4_9HYPH</name>
<accession>A0ABV2GNJ4</accession>
<keyword evidence="2" id="KW-1185">Reference proteome</keyword>
<reference evidence="1 2" key="1">
    <citation type="submission" date="2024-06" db="EMBL/GenBank/DDBJ databases">
        <title>Genomic Encyclopedia of Type Strains, Phase IV (KMG-IV): sequencing the most valuable type-strain genomes for metagenomic binning, comparative biology and taxonomic classification.</title>
        <authorList>
            <person name="Goeker M."/>
        </authorList>
    </citation>
    <scope>NUCLEOTIDE SEQUENCE [LARGE SCALE GENOMIC DNA]</scope>
    <source>
        <strain evidence="1 2">DSM 100022</strain>
    </source>
</reference>
<dbReference type="RefSeq" id="WP_354491398.1">
    <property type="nucleotide sequence ID" value="NZ_JBEPMC010000004.1"/>
</dbReference>
<evidence type="ECO:0000313" key="2">
    <source>
        <dbReference type="Proteomes" id="UP001549204"/>
    </source>
</evidence>
<dbReference type="EMBL" id="JBEPMC010000004">
    <property type="protein sequence ID" value="MET3579876.1"/>
    <property type="molecule type" value="Genomic_DNA"/>
</dbReference>